<evidence type="ECO:0000313" key="3">
    <source>
        <dbReference type="Proteomes" id="UP000886998"/>
    </source>
</evidence>
<name>A0A8X6WSA3_9ARAC</name>
<evidence type="ECO:0000313" key="2">
    <source>
        <dbReference type="EMBL" id="GFY39657.1"/>
    </source>
</evidence>
<dbReference type="AlphaFoldDB" id="A0A8X6WSA3"/>
<comment type="caution">
    <text evidence="2">The sequence shown here is derived from an EMBL/GenBank/DDBJ whole genome shotgun (WGS) entry which is preliminary data.</text>
</comment>
<reference evidence="2" key="1">
    <citation type="submission" date="2020-08" db="EMBL/GenBank/DDBJ databases">
        <title>Multicomponent nature underlies the extraordinary mechanical properties of spider dragline silk.</title>
        <authorList>
            <person name="Kono N."/>
            <person name="Nakamura H."/>
            <person name="Mori M."/>
            <person name="Yoshida Y."/>
            <person name="Ohtoshi R."/>
            <person name="Malay A.D."/>
            <person name="Moran D.A.P."/>
            <person name="Tomita M."/>
            <person name="Numata K."/>
            <person name="Arakawa K."/>
        </authorList>
    </citation>
    <scope>NUCLEOTIDE SEQUENCE</scope>
</reference>
<evidence type="ECO:0000256" key="1">
    <source>
        <dbReference type="SAM" id="MobiDB-lite"/>
    </source>
</evidence>
<accession>A0A8X6WSA3</accession>
<keyword evidence="3" id="KW-1185">Reference proteome</keyword>
<gene>
    <name evidence="2" type="ORF">TNIN_48461</name>
</gene>
<sequence length="88" mass="9798">MEKNNNWIGKLNRTSKKKNPPAVRSVTIYKICLALNLSAQLCPVTTSNTLISNKQHKPKAKKNIPAVHSAFVFHMCRALDLETILASP</sequence>
<dbReference type="EMBL" id="BMAV01001482">
    <property type="protein sequence ID" value="GFY39657.1"/>
    <property type="molecule type" value="Genomic_DNA"/>
</dbReference>
<feature type="region of interest" description="Disordered" evidence="1">
    <location>
        <begin position="1"/>
        <end position="20"/>
    </location>
</feature>
<proteinExistence type="predicted"/>
<dbReference type="OrthoDB" id="6439699at2759"/>
<protein>
    <submittedName>
        <fullName evidence="2">Uncharacterized protein</fullName>
    </submittedName>
</protein>
<organism evidence="2 3">
    <name type="scientific">Trichonephila inaurata madagascariensis</name>
    <dbReference type="NCBI Taxonomy" id="2747483"/>
    <lineage>
        <taxon>Eukaryota</taxon>
        <taxon>Metazoa</taxon>
        <taxon>Ecdysozoa</taxon>
        <taxon>Arthropoda</taxon>
        <taxon>Chelicerata</taxon>
        <taxon>Arachnida</taxon>
        <taxon>Araneae</taxon>
        <taxon>Araneomorphae</taxon>
        <taxon>Entelegynae</taxon>
        <taxon>Araneoidea</taxon>
        <taxon>Nephilidae</taxon>
        <taxon>Trichonephila</taxon>
        <taxon>Trichonephila inaurata</taxon>
    </lineage>
</organism>
<dbReference type="Proteomes" id="UP000886998">
    <property type="component" value="Unassembled WGS sequence"/>
</dbReference>